<proteinExistence type="predicted"/>
<dbReference type="EMBL" id="OC911777">
    <property type="protein sequence ID" value="CAD7651369.1"/>
    <property type="molecule type" value="Genomic_DNA"/>
</dbReference>
<protein>
    <submittedName>
        <fullName evidence="1">Uncharacterized protein</fullName>
    </submittedName>
</protein>
<evidence type="ECO:0000313" key="1">
    <source>
        <dbReference type="EMBL" id="CAD7651369.1"/>
    </source>
</evidence>
<reference evidence="1" key="1">
    <citation type="submission" date="2020-11" db="EMBL/GenBank/DDBJ databases">
        <authorList>
            <person name="Tran Van P."/>
        </authorList>
    </citation>
    <scope>NUCLEOTIDE SEQUENCE</scope>
</reference>
<organism evidence="1">
    <name type="scientific">Medioppia subpectinata</name>
    <dbReference type="NCBI Taxonomy" id="1979941"/>
    <lineage>
        <taxon>Eukaryota</taxon>
        <taxon>Metazoa</taxon>
        <taxon>Ecdysozoa</taxon>
        <taxon>Arthropoda</taxon>
        <taxon>Chelicerata</taxon>
        <taxon>Arachnida</taxon>
        <taxon>Acari</taxon>
        <taxon>Acariformes</taxon>
        <taxon>Sarcoptiformes</taxon>
        <taxon>Oribatida</taxon>
        <taxon>Brachypylina</taxon>
        <taxon>Oppioidea</taxon>
        <taxon>Oppiidae</taxon>
        <taxon>Medioppia</taxon>
    </lineage>
</organism>
<name>A0A7R9M0R0_9ACAR</name>
<sequence length="33" mass="3887">MMRFLTQKTLKKETLIGGKRGKFTAIKKIRLYS</sequence>
<gene>
    <name evidence="1" type="ORF">OSB1V03_LOCUS23322</name>
</gene>
<accession>A0A7R9M0R0</accession>
<dbReference type="AlphaFoldDB" id="A0A7R9M0R0"/>
<dbReference type="Proteomes" id="UP000759131">
    <property type="component" value="Unassembled WGS sequence"/>
</dbReference>
<evidence type="ECO:0000313" key="2">
    <source>
        <dbReference type="Proteomes" id="UP000759131"/>
    </source>
</evidence>
<dbReference type="EMBL" id="CAJPIZ010057202">
    <property type="protein sequence ID" value="CAG2123377.1"/>
    <property type="molecule type" value="Genomic_DNA"/>
</dbReference>
<keyword evidence="2" id="KW-1185">Reference proteome</keyword>